<dbReference type="PANTHER" id="PTHR42706:SF1">
    <property type="entry name" value="FORMYLTETRAHYDROFOLATE DEFORMYLASE 2, MITOCHONDRIAL"/>
    <property type="match status" value="1"/>
</dbReference>
<dbReference type="GO" id="GO:0006730">
    <property type="term" value="P:one-carbon metabolic process"/>
    <property type="evidence" value="ECO:0007669"/>
    <property type="project" value="UniProtKB-KW"/>
</dbReference>
<dbReference type="UniPathway" id="UPA00074">
    <property type="reaction ID" value="UER00170"/>
</dbReference>
<dbReference type="InterPro" id="IPR044074">
    <property type="entry name" value="PurU_ACT"/>
</dbReference>
<dbReference type="CDD" id="cd08648">
    <property type="entry name" value="FMT_core_Formyl-FH4-Hydrolase_C"/>
    <property type="match status" value="1"/>
</dbReference>
<dbReference type="OrthoDB" id="9806170at2"/>
<evidence type="ECO:0000256" key="2">
    <source>
        <dbReference type="ARBA" id="ARBA00022801"/>
    </source>
</evidence>
<comment type="catalytic activity">
    <reaction evidence="3">
        <text>(6R)-10-formyltetrahydrofolate + H2O = (6S)-5,6,7,8-tetrahydrofolate + formate + H(+)</text>
        <dbReference type="Rhea" id="RHEA:19833"/>
        <dbReference type="ChEBI" id="CHEBI:15377"/>
        <dbReference type="ChEBI" id="CHEBI:15378"/>
        <dbReference type="ChEBI" id="CHEBI:15740"/>
        <dbReference type="ChEBI" id="CHEBI:57453"/>
        <dbReference type="ChEBI" id="CHEBI:195366"/>
        <dbReference type="EC" id="3.5.1.10"/>
    </reaction>
</comment>
<dbReference type="SUPFAM" id="SSF55021">
    <property type="entry name" value="ACT-like"/>
    <property type="match status" value="1"/>
</dbReference>
<dbReference type="EMBL" id="QEQK01000005">
    <property type="protein sequence ID" value="PWN56408.1"/>
    <property type="molecule type" value="Genomic_DNA"/>
</dbReference>
<dbReference type="InterPro" id="IPR041729">
    <property type="entry name" value="Formyl-FH4-Hydrolase_C"/>
</dbReference>
<evidence type="ECO:0000256" key="4">
    <source>
        <dbReference type="NCBIfam" id="TIGR00655"/>
    </source>
</evidence>
<keyword evidence="2 3" id="KW-0378">Hydrolase</keyword>
<proteinExistence type="inferred from homology"/>
<reference evidence="6 7" key="1">
    <citation type="submission" date="2018-05" db="EMBL/GenBank/DDBJ databases">
        <title>Abyssibacter profundi OUC007T gen. nov., sp. nov, a marine bacterium isolated from seawater of the Mariana Trench.</title>
        <authorList>
            <person name="Zhou S."/>
        </authorList>
    </citation>
    <scope>NUCLEOTIDE SEQUENCE [LARGE SCALE GENOMIC DNA]</scope>
    <source>
        <strain evidence="6 7">OUC007</strain>
    </source>
</reference>
<evidence type="ECO:0000259" key="5">
    <source>
        <dbReference type="PROSITE" id="PS51671"/>
    </source>
</evidence>
<dbReference type="PRINTS" id="PR01575">
    <property type="entry name" value="FFH4HYDRLASE"/>
</dbReference>
<dbReference type="PROSITE" id="PS51671">
    <property type="entry name" value="ACT"/>
    <property type="match status" value="1"/>
</dbReference>
<dbReference type="PIRSF" id="PIRSF036480">
    <property type="entry name" value="FormyFH4_hydr"/>
    <property type="match status" value="1"/>
</dbReference>
<dbReference type="InterPro" id="IPR045865">
    <property type="entry name" value="ACT-like_dom_sf"/>
</dbReference>
<dbReference type="InterPro" id="IPR002912">
    <property type="entry name" value="ACT_dom"/>
</dbReference>
<dbReference type="Gene3D" id="3.30.70.260">
    <property type="match status" value="1"/>
</dbReference>
<feature type="active site" evidence="3">
    <location>
        <position position="229"/>
    </location>
</feature>
<dbReference type="NCBIfam" id="TIGR00655">
    <property type="entry name" value="PurU"/>
    <property type="match status" value="1"/>
</dbReference>
<keyword evidence="3" id="KW-0658">Purine biosynthesis</keyword>
<evidence type="ECO:0000256" key="3">
    <source>
        <dbReference type="HAMAP-Rule" id="MF_01927"/>
    </source>
</evidence>
<organism evidence="6 7">
    <name type="scientific">Abyssibacter profundi</name>
    <dbReference type="NCBI Taxonomy" id="2182787"/>
    <lineage>
        <taxon>Bacteria</taxon>
        <taxon>Pseudomonadati</taxon>
        <taxon>Pseudomonadota</taxon>
        <taxon>Gammaproteobacteria</taxon>
        <taxon>Chromatiales</taxon>
        <taxon>Oceanococcaceae</taxon>
        <taxon>Abyssibacter</taxon>
    </lineage>
</organism>
<accession>A0A363ULU6</accession>
<comment type="caution">
    <text evidence="6">The sequence shown here is derived from an EMBL/GenBank/DDBJ whole genome shotgun (WGS) entry which is preliminary data.</text>
</comment>
<keyword evidence="7" id="KW-1185">Reference proteome</keyword>
<keyword evidence="1 3" id="KW-0554">One-carbon metabolism</keyword>
<evidence type="ECO:0000256" key="1">
    <source>
        <dbReference type="ARBA" id="ARBA00022563"/>
    </source>
</evidence>
<name>A0A363ULU6_9GAMM</name>
<dbReference type="SUPFAM" id="SSF53328">
    <property type="entry name" value="Formyltransferase"/>
    <property type="match status" value="1"/>
</dbReference>
<dbReference type="InterPro" id="IPR004810">
    <property type="entry name" value="PurU"/>
</dbReference>
<comment type="pathway">
    <text evidence="3">Purine metabolism; IMP biosynthesis via de novo pathway; formate from 10-formyl-5,6,7,8-tetrahydrofolate: step 1/1.</text>
</comment>
<evidence type="ECO:0000313" key="6">
    <source>
        <dbReference type="EMBL" id="PWN56408.1"/>
    </source>
</evidence>
<dbReference type="PANTHER" id="PTHR42706">
    <property type="entry name" value="FORMYLTETRAHYDROFOLATE DEFORMYLASE"/>
    <property type="match status" value="1"/>
</dbReference>
<dbReference type="RefSeq" id="WP_109719602.1">
    <property type="nucleotide sequence ID" value="NZ_QEQK01000005.1"/>
</dbReference>
<dbReference type="HAMAP" id="MF_01927">
    <property type="entry name" value="PurU"/>
    <property type="match status" value="1"/>
</dbReference>
<dbReference type="GO" id="GO:0006189">
    <property type="term" value="P:'de novo' IMP biosynthetic process"/>
    <property type="evidence" value="ECO:0007669"/>
    <property type="project" value="UniProtKB-UniRule"/>
</dbReference>
<comment type="function">
    <text evidence="3">Catalyzes the hydrolysis of 10-formyltetrahydrofolate (formyl-FH4) to formate and tetrahydrofolate (FH4).</text>
</comment>
<dbReference type="Proteomes" id="UP000251800">
    <property type="component" value="Unassembled WGS sequence"/>
</dbReference>
<dbReference type="GO" id="GO:0008864">
    <property type="term" value="F:formyltetrahydrofolate deformylase activity"/>
    <property type="evidence" value="ECO:0007669"/>
    <property type="project" value="UniProtKB-UniRule"/>
</dbReference>
<dbReference type="Pfam" id="PF00551">
    <property type="entry name" value="Formyl_trans_N"/>
    <property type="match status" value="1"/>
</dbReference>
<dbReference type="AlphaFoldDB" id="A0A363ULU6"/>
<evidence type="ECO:0000313" key="7">
    <source>
        <dbReference type="Proteomes" id="UP000251800"/>
    </source>
</evidence>
<sequence>MSCSARLLIQCADQPGIVAAVTRFLFEHAANVTHLDQHSTEMTGGRFYMRVEFQLPDLEPPDARLRAAFDAQVGQPFSMHWSMIDASVRKRMVIFASRTEHTLQELLWRQARGDLAVDIRAVISNHAETEEHARRFDVPFWHIPVTPETKAEAEAQALEVIGEETDLIVLARYMQILSPALVDRFPERIINIHHSFLPAFVGADPYRQAYERGVKLIGATAHYVTSELDQGPIIEQDVARVTHRDAVDDLRAMGRDIERRVLARAVHWHVEDRVIVSGHRTVVFR</sequence>
<dbReference type="CDD" id="cd04875">
    <property type="entry name" value="ACT_F4HF-DF"/>
    <property type="match status" value="1"/>
</dbReference>
<dbReference type="Pfam" id="PF01842">
    <property type="entry name" value="ACT"/>
    <property type="match status" value="1"/>
</dbReference>
<dbReference type="NCBIfam" id="NF004684">
    <property type="entry name" value="PRK06027.1"/>
    <property type="match status" value="1"/>
</dbReference>
<dbReference type="Gene3D" id="3.40.50.170">
    <property type="entry name" value="Formyl transferase, N-terminal domain"/>
    <property type="match status" value="1"/>
</dbReference>
<dbReference type="InterPro" id="IPR036477">
    <property type="entry name" value="Formyl_transf_N_sf"/>
</dbReference>
<dbReference type="InterPro" id="IPR002376">
    <property type="entry name" value="Formyl_transf_N"/>
</dbReference>
<protein>
    <recommendedName>
        <fullName evidence="3 4">Formyltetrahydrofolate deformylase</fullName>
        <ecNumber evidence="3 4">3.5.1.10</ecNumber>
    </recommendedName>
    <alternativeName>
        <fullName evidence="3">Formyl-FH(4) hydrolase</fullName>
    </alternativeName>
</protein>
<feature type="domain" description="ACT" evidence="5">
    <location>
        <begin position="6"/>
        <end position="79"/>
    </location>
</feature>
<comment type="similarity">
    <text evidence="3">Belongs to the PurU family.</text>
</comment>
<dbReference type="EC" id="3.5.1.10" evidence="3 4"/>
<gene>
    <name evidence="3 6" type="primary">purU</name>
    <name evidence="6" type="ORF">DEH80_06100</name>
</gene>